<dbReference type="AlphaFoldDB" id="A0A1R3IS02"/>
<comment type="caution">
    <text evidence="1">The sequence shown here is derived from an EMBL/GenBank/DDBJ whole genome shotgun (WGS) entry which is preliminary data.</text>
</comment>
<accession>A0A1R3IS02</accession>
<name>A0A1R3IS02_9ROSI</name>
<dbReference type="EMBL" id="AWUE01017719">
    <property type="protein sequence ID" value="OMO85369.1"/>
    <property type="molecule type" value="Genomic_DNA"/>
</dbReference>
<evidence type="ECO:0000313" key="1">
    <source>
        <dbReference type="EMBL" id="OMO85369.1"/>
    </source>
</evidence>
<sequence length="59" mass="6476">MGCVAGVEAQPWFGHRLRMFFASRRSAAADRLLGRTLALGVRRKALASPRLRHNGLKGS</sequence>
<reference evidence="2" key="1">
    <citation type="submission" date="2013-09" db="EMBL/GenBank/DDBJ databases">
        <title>Corchorus olitorius genome sequencing.</title>
        <authorList>
            <person name="Alam M."/>
            <person name="Haque M.S."/>
            <person name="Islam M.S."/>
            <person name="Emdad E.M."/>
            <person name="Islam M.M."/>
            <person name="Ahmed B."/>
            <person name="Halim A."/>
            <person name="Hossen Q.M.M."/>
            <person name="Hossain M.Z."/>
            <person name="Ahmed R."/>
            <person name="Khan M.M."/>
            <person name="Islam R."/>
            <person name="Rashid M.M."/>
            <person name="Khan S.A."/>
            <person name="Rahman M.S."/>
            <person name="Alam M."/>
            <person name="Yahiya A.S."/>
            <person name="Khan M.S."/>
            <person name="Azam M.S."/>
            <person name="Haque T."/>
            <person name="Lashkar M.Z.H."/>
            <person name="Akhand A.I."/>
            <person name="Morshed G."/>
            <person name="Roy S."/>
            <person name="Uddin K.S."/>
            <person name="Rabeya T."/>
            <person name="Hossain A.S."/>
            <person name="Chowdhury A."/>
            <person name="Snigdha A.R."/>
            <person name="Mortoza M.S."/>
            <person name="Matin S.A."/>
            <person name="Hoque S.M.E."/>
            <person name="Islam M.K."/>
            <person name="Roy D.K."/>
            <person name="Haider R."/>
            <person name="Moosa M.M."/>
            <person name="Elias S.M."/>
            <person name="Hasan A.M."/>
            <person name="Jahan S."/>
            <person name="Shafiuddin M."/>
            <person name="Mahmood N."/>
            <person name="Shommy N.S."/>
        </authorList>
    </citation>
    <scope>NUCLEOTIDE SEQUENCE [LARGE SCALE GENOMIC DNA]</scope>
    <source>
        <strain evidence="2">cv. O-4</strain>
    </source>
</reference>
<evidence type="ECO:0000313" key="2">
    <source>
        <dbReference type="Proteomes" id="UP000187203"/>
    </source>
</evidence>
<proteinExistence type="predicted"/>
<organism evidence="1 2">
    <name type="scientific">Corchorus olitorius</name>
    <dbReference type="NCBI Taxonomy" id="93759"/>
    <lineage>
        <taxon>Eukaryota</taxon>
        <taxon>Viridiplantae</taxon>
        <taxon>Streptophyta</taxon>
        <taxon>Embryophyta</taxon>
        <taxon>Tracheophyta</taxon>
        <taxon>Spermatophyta</taxon>
        <taxon>Magnoliopsida</taxon>
        <taxon>eudicotyledons</taxon>
        <taxon>Gunneridae</taxon>
        <taxon>Pentapetalae</taxon>
        <taxon>rosids</taxon>
        <taxon>malvids</taxon>
        <taxon>Malvales</taxon>
        <taxon>Malvaceae</taxon>
        <taxon>Grewioideae</taxon>
        <taxon>Apeibeae</taxon>
        <taxon>Corchorus</taxon>
    </lineage>
</organism>
<keyword evidence="2" id="KW-1185">Reference proteome</keyword>
<protein>
    <submittedName>
        <fullName evidence="1">Uncharacterized protein</fullName>
    </submittedName>
</protein>
<gene>
    <name evidence="1" type="ORF">COLO4_21651</name>
</gene>
<dbReference type="Proteomes" id="UP000187203">
    <property type="component" value="Unassembled WGS sequence"/>
</dbReference>